<feature type="compositionally biased region" description="Acidic residues" evidence="1">
    <location>
        <begin position="248"/>
        <end position="271"/>
    </location>
</feature>
<feature type="region of interest" description="Disordered" evidence="1">
    <location>
        <begin position="198"/>
        <end position="271"/>
    </location>
</feature>
<dbReference type="InterPro" id="IPR055431">
    <property type="entry name" value="RsgI_M"/>
</dbReference>
<accession>A0A921LGJ4</accession>
<feature type="compositionally biased region" description="Low complexity" evidence="1">
    <location>
        <begin position="210"/>
        <end position="247"/>
    </location>
</feature>
<keyword evidence="2" id="KW-0472">Membrane</keyword>
<gene>
    <name evidence="4" type="ORF">K8V82_09115</name>
</gene>
<dbReference type="Proteomes" id="UP000769156">
    <property type="component" value="Unassembled WGS sequence"/>
</dbReference>
<evidence type="ECO:0000256" key="2">
    <source>
        <dbReference type="SAM" id="Phobius"/>
    </source>
</evidence>
<reference evidence="4" key="2">
    <citation type="submission" date="2021-09" db="EMBL/GenBank/DDBJ databases">
        <authorList>
            <person name="Gilroy R."/>
        </authorList>
    </citation>
    <scope>NUCLEOTIDE SEQUENCE</scope>
    <source>
        <strain evidence="4">ChiSjej5B23-16112</strain>
    </source>
</reference>
<reference evidence="4" key="1">
    <citation type="journal article" date="2021" name="PeerJ">
        <title>Extensive microbial diversity within the chicken gut microbiome revealed by metagenomics and culture.</title>
        <authorList>
            <person name="Gilroy R."/>
            <person name="Ravi A."/>
            <person name="Getino M."/>
            <person name="Pursley I."/>
            <person name="Horton D.L."/>
            <person name="Alikhan N.F."/>
            <person name="Baker D."/>
            <person name="Gharbi K."/>
            <person name="Hall N."/>
            <person name="Watson M."/>
            <person name="Adriaenssens E.M."/>
            <person name="Foster-Nyarko E."/>
            <person name="Jarju S."/>
            <person name="Secka A."/>
            <person name="Antonio M."/>
            <person name="Oren A."/>
            <person name="Chaudhuri R.R."/>
            <person name="La Ragione R."/>
            <person name="Hildebrand F."/>
            <person name="Pallen M.J."/>
        </authorList>
    </citation>
    <scope>NUCLEOTIDE SEQUENCE</scope>
    <source>
        <strain evidence="4">ChiSjej5B23-16112</strain>
    </source>
</reference>
<sequence>MEEKTTYLVMEAHAAYVILMDNEGRFLKAANCGYERGDRIDDAILLRYPSDMRGRRRRILRIAAGMAACIALMVLGAWQYRYIFVPYGTIRMEINPGVEMEISRSGRVVDLSGTNTDGEKLVEGYDYSGKDRYEVADDLADLAVEREFLKEGGQITLTAGNGSAQWREDTEQGMRNELEEHLKDYDIRIVISTDPEEEMIQEETESVTIPVPQQEQPVQEDAGNVQDTQTAPAAPAAETPQTVQPQTPDDDGDSGYGDDDDGDDGDDGEDD</sequence>
<evidence type="ECO:0000256" key="1">
    <source>
        <dbReference type="SAM" id="MobiDB-lite"/>
    </source>
</evidence>
<protein>
    <recommendedName>
        <fullName evidence="3">Anti-sigma factor RsgI-like middle domain-containing protein</fullName>
    </recommendedName>
</protein>
<evidence type="ECO:0000313" key="4">
    <source>
        <dbReference type="EMBL" id="HJF94932.1"/>
    </source>
</evidence>
<dbReference type="AlphaFoldDB" id="A0A921LGJ4"/>
<evidence type="ECO:0000259" key="3">
    <source>
        <dbReference type="Pfam" id="PF23750"/>
    </source>
</evidence>
<name>A0A921LGJ4_9FIRM</name>
<organism evidence="4 5">
    <name type="scientific">Lachnoclostridium phocaeense</name>
    <dbReference type="NCBI Taxonomy" id="1871021"/>
    <lineage>
        <taxon>Bacteria</taxon>
        <taxon>Bacillati</taxon>
        <taxon>Bacillota</taxon>
        <taxon>Clostridia</taxon>
        <taxon>Lachnospirales</taxon>
        <taxon>Lachnospiraceae</taxon>
    </lineage>
</organism>
<evidence type="ECO:0000313" key="5">
    <source>
        <dbReference type="Proteomes" id="UP000769156"/>
    </source>
</evidence>
<proteinExistence type="predicted"/>
<feature type="transmembrane region" description="Helical" evidence="2">
    <location>
        <begin position="59"/>
        <end position="80"/>
    </location>
</feature>
<comment type="caution">
    <text evidence="4">The sequence shown here is derived from an EMBL/GenBank/DDBJ whole genome shotgun (WGS) entry which is preliminary data.</text>
</comment>
<dbReference type="EMBL" id="DYVY01000150">
    <property type="protein sequence ID" value="HJF94932.1"/>
    <property type="molecule type" value="Genomic_DNA"/>
</dbReference>
<keyword evidence="2" id="KW-0812">Transmembrane</keyword>
<keyword evidence="2" id="KW-1133">Transmembrane helix</keyword>
<dbReference type="Pfam" id="PF23750">
    <property type="entry name" value="RsgI_M"/>
    <property type="match status" value="1"/>
</dbReference>
<feature type="domain" description="Anti-sigma factor RsgI-like middle" evidence="3">
    <location>
        <begin position="87"/>
        <end position="208"/>
    </location>
</feature>